<protein>
    <submittedName>
        <fullName evidence="3">Helix-turn-helix</fullName>
    </submittedName>
</protein>
<dbReference type="SUPFAM" id="SSF47413">
    <property type="entry name" value="lambda repressor-like DNA-binding domains"/>
    <property type="match status" value="1"/>
</dbReference>
<dbReference type="RefSeq" id="WP_091277451.1">
    <property type="nucleotide sequence ID" value="NZ_FAOZ01000008.1"/>
</dbReference>
<dbReference type="AlphaFoldDB" id="A0A0S4QPP3"/>
<evidence type="ECO:0000256" key="1">
    <source>
        <dbReference type="SAM" id="MobiDB-lite"/>
    </source>
</evidence>
<organism evidence="3 4">
    <name type="scientific">Parafrankia irregularis</name>
    <dbReference type="NCBI Taxonomy" id="795642"/>
    <lineage>
        <taxon>Bacteria</taxon>
        <taxon>Bacillati</taxon>
        <taxon>Actinomycetota</taxon>
        <taxon>Actinomycetes</taxon>
        <taxon>Frankiales</taxon>
        <taxon>Frankiaceae</taxon>
        <taxon>Parafrankia</taxon>
    </lineage>
</organism>
<dbReference type="Pfam" id="PF01381">
    <property type="entry name" value="HTH_3"/>
    <property type="match status" value="1"/>
</dbReference>
<sequence>MSDHDGDSRYCRCGTRLARDNDRGSCGPCQRQARNLGTGAPQVPAGFWDASEQLRDALDERHLGRVITAYRNHPHHPVALSQETVAGWMGITQTRLSRIESGDPITDLTKLIRWAEALRIPEDLLWFKLPSRRTGKPSQTGTDARPSAAPEFPGVAGPAGAGGTSPPVDQYRVIADVGEVVIVAIDRRTFLAGSGAGFLVGGKVMPLASYQQVAPEAIEHLAAQLDGYYRADAALGPHTVIPSVLVQQELIRQFLRVARGPERQALLRTSVAYAGLTTWLYQDAGDLATASQWANQALELAHRVGDTQLVRHTLTNKAMICTDQQDGPGALDLTSAALADEDSLCAKVRVQAMQQTAHGYALIGDRRGADYALDKAAALLSRVDDDYPWFNACRRTPGYIEVQRATCYNRLGLGREALPLWEQVISALPTTARRDKGVYRARQATAHAQAGNPDAAADAVTHAVTVARETSSARLRQELHGVWRHLTPWHDHEPGRQVKALLATL</sequence>
<dbReference type="CDD" id="cd00093">
    <property type="entry name" value="HTH_XRE"/>
    <property type="match status" value="1"/>
</dbReference>
<feature type="region of interest" description="Disordered" evidence="1">
    <location>
        <begin position="131"/>
        <end position="164"/>
    </location>
</feature>
<dbReference type="SMART" id="SM00530">
    <property type="entry name" value="HTH_XRE"/>
    <property type="match status" value="1"/>
</dbReference>
<evidence type="ECO:0000313" key="4">
    <source>
        <dbReference type="Proteomes" id="UP000198802"/>
    </source>
</evidence>
<dbReference type="InterPro" id="IPR010982">
    <property type="entry name" value="Lambda_DNA-bd_dom_sf"/>
</dbReference>
<dbReference type="SUPFAM" id="SSF48452">
    <property type="entry name" value="TPR-like"/>
    <property type="match status" value="1"/>
</dbReference>
<dbReference type="EMBL" id="FAOZ01000008">
    <property type="protein sequence ID" value="CUU56748.1"/>
    <property type="molecule type" value="Genomic_DNA"/>
</dbReference>
<keyword evidence="4" id="KW-1185">Reference proteome</keyword>
<proteinExistence type="predicted"/>
<gene>
    <name evidence="3" type="ORF">Ga0074812_108276</name>
</gene>
<dbReference type="Gene3D" id="1.10.260.40">
    <property type="entry name" value="lambda repressor-like DNA-binding domains"/>
    <property type="match status" value="1"/>
</dbReference>
<dbReference type="InterPro" id="IPR011990">
    <property type="entry name" value="TPR-like_helical_dom_sf"/>
</dbReference>
<name>A0A0S4QPP3_9ACTN</name>
<dbReference type="PROSITE" id="PS50943">
    <property type="entry name" value="HTH_CROC1"/>
    <property type="match status" value="1"/>
</dbReference>
<accession>A0A0S4QPP3</accession>
<dbReference type="Proteomes" id="UP000198802">
    <property type="component" value="Unassembled WGS sequence"/>
</dbReference>
<dbReference type="GO" id="GO:0003677">
    <property type="term" value="F:DNA binding"/>
    <property type="evidence" value="ECO:0007669"/>
    <property type="project" value="InterPro"/>
</dbReference>
<dbReference type="InterPro" id="IPR001387">
    <property type="entry name" value="Cro/C1-type_HTH"/>
</dbReference>
<evidence type="ECO:0000259" key="2">
    <source>
        <dbReference type="PROSITE" id="PS50943"/>
    </source>
</evidence>
<evidence type="ECO:0000313" key="3">
    <source>
        <dbReference type="EMBL" id="CUU56748.1"/>
    </source>
</evidence>
<dbReference type="Gene3D" id="1.25.40.10">
    <property type="entry name" value="Tetratricopeptide repeat domain"/>
    <property type="match status" value="1"/>
</dbReference>
<feature type="domain" description="HTH cro/C1-type" evidence="2">
    <location>
        <begin position="80"/>
        <end position="125"/>
    </location>
</feature>
<reference evidence="4" key="1">
    <citation type="submission" date="2015-11" db="EMBL/GenBank/DDBJ databases">
        <authorList>
            <person name="Varghese N."/>
        </authorList>
    </citation>
    <scope>NUCLEOTIDE SEQUENCE [LARGE SCALE GENOMIC DNA]</scope>
    <source>
        <strain evidence="4">DSM 45899</strain>
    </source>
</reference>